<dbReference type="GO" id="GO:0016831">
    <property type="term" value="F:carboxy-lyase activity"/>
    <property type="evidence" value="ECO:0007669"/>
    <property type="project" value="TreeGrafter"/>
</dbReference>
<sequence>MIVVAITGASGVIYGVRLLEVLKELNIDTALVITDPAKIILKYELNMEEEELKKLTDIIYDPKDLTASINSGSFRFNSMVIAPCTMKTISAIANGYANNAITRSADVVLKERRKLVIVPRETPLRSVHLENMLRISREGGIILPAMPGFYHNPENIDDLCNFVVGKILDVLEIDNHMFKRWHNDNP</sequence>
<feature type="binding site" evidence="6">
    <location>
        <begin position="8"/>
        <end position="10"/>
    </location>
    <ligand>
        <name>FMN</name>
        <dbReference type="ChEBI" id="CHEBI:58210"/>
    </ligand>
</feature>
<protein>
    <recommendedName>
        <fullName evidence="6">Flavin prenyltransferase UbiX</fullName>
        <ecNumber evidence="6">2.5.1.129</ecNumber>
    </recommendedName>
</protein>
<dbReference type="AlphaFoldDB" id="A0A2A2H454"/>
<dbReference type="InterPro" id="IPR004507">
    <property type="entry name" value="UbiX-like"/>
</dbReference>
<proteinExistence type="inferred from homology"/>
<evidence type="ECO:0000256" key="4">
    <source>
        <dbReference type="ARBA" id="ARBA00022679"/>
    </source>
</evidence>
<keyword evidence="1 6" id="KW-0637">Prenyltransferase</keyword>
<feature type="binding site" evidence="6">
    <location>
        <position position="120"/>
    </location>
    <ligand>
        <name>FMN</name>
        <dbReference type="ChEBI" id="CHEBI:58210"/>
    </ligand>
</feature>
<dbReference type="Proteomes" id="UP000217784">
    <property type="component" value="Unassembled WGS sequence"/>
</dbReference>
<keyword evidence="9" id="KW-1185">Reference proteome</keyword>
<dbReference type="InterPro" id="IPR036551">
    <property type="entry name" value="Flavin_trans-like"/>
</dbReference>
<dbReference type="NCBIfam" id="NF004685">
    <property type="entry name" value="PRK06029.1"/>
    <property type="match status" value="1"/>
</dbReference>
<dbReference type="OrthoDB" id="9540at2157"/>
<evidence type="ECO:0000313" key="8">
    <source>
        <dbReference type="EMBL" id="PAV04070.1"/>
    </source>
</evidence>
<keyword evidence="4 6" id="KW-0808">Transferase</keyword>
<reference evidence="8 9" key="1">
    <citation type="journal article" date="2017" name="BMC Genomics">
        <title>Genomic analysis of methanogenic archaea reveals a shift towards energy conservation.</title>
        <authorList>
            <person name="Gilmore S.P."/>
            <person name="Henske J.K."/>
            <person name="Sexton J.A."/>
            <person name="Solomon K.V."/>
            <person name="Seppala S."/>
            <person name="Yoo J.I."/>
            <person name="Huyett L.M."/>
            <person name="Pressman A."/>
            <person name="Cogan J.Z."/>
            <person name="Kivenson V."/>
            <person name="Peng X."/>
            <person name="Tan Y."/>
            <person name="Valentine D.L."/>
            <person name="O'Malley M.A."/>
        </authorList>
    </citation>
    <scope>NUCLEOTIDE SEQUENCE [LARGE SCALE GENOMIC DNA]</scope>
    <source>
        <strain evidence="8 9">M.o.H.</strain>
    </source>
</reference>
<dbReference type="SUPFAM" id="SSF52507">
    <property type="entry name" value="Homo-oligomeric flavin-containing Cys decarboxylases, HFCD"/>
    <property type="match status" value="1"/>
</dbReference>
<feature type="binding site" evidence="6">
    <location>
        <begin position="85"/>
        <end position="88"/>
    </location>
    <ligand>
        <name>FMN</name>
        <dbReference type="ChEBI" id="CHEBI:58210"/>
    </ligand>
</feature>
<evidence type="ECO:0000259" key="7">
    <source>
        <dbReference type="Pfam" id="PF02441"/>
    </source>
</evidence>
<dbReference type="PANTHER" id="PTHR43374:SF1">
    <property type="entry name" value="FLAVIN PRENYLTRANSFERASE PAD1, MITOCHONDRIAL"/>
    <property type="match status" value="1"/>
</dbReference>
<dbReference type="HAMAP" id="MF_01984">
    <property type="entry name" value="ubiX_pad"/>
    <property type="match status" value="1"/>
</dbReference>
<feature type="domain" description="Flavoprotein" evidence="7">
    <location>
        <begin position="2"/>
        <end position="171"/>
    </location>
</feature>
<evidence type="ECO:0000256" key="6">
    <source>
        <dbReference type="HAMAP-Rule" id="MF_01984"/>
    </source>
</evidence>
<dbReference type="Pfam" id="PF02441">
    <property type="entry name" value="Flavoprotein"/>
    <property type="match status" value="1"/>
</dbReference>
<dbReference type="InterPro" id="IPR003382">
    <property type="entry name" value="Flavoprotein"/>
</dbReference>
<dbReference type="FunFam" id="3.40.50.1950:FF:000001">
    <property type="entry name" value="Flavin prenyltransferase UbiX"/>
    <property type="match status" value="1"/>
</dbReference>
<dbReference type="NCBIfam" id="TIGR00421">
    <property type="entry name" value="ubiX_pad"/>
    <property type="match status" value="1"/>
</dbReference>
<evidence type="ECO:0000256" key="3">
    <source>
        <dbReference type="ARBA" id="ARBA00022643"/>
    </source>
</evidence>
<feature type="binding site" evidence="6">
    <location>
        <position position="166"/>
    </location>
    <ligand>
        <name>dimethylallyl phosphate</name>
        <dbReference type="ChEBI" id="CHEBI:88052"/>
    </ligand>
</feature>
<dbReference type="RefSeq" id="WP_069583765.1">
    <property type="nucleotide sequence ID" value="NZ_LMVM01000033.1"/>
</dbReference>
<comment type="caution">
    <text evidence="6">Lacks conserved residue(s) required for the propagation of feature annotation.</text>
</comment>
<feature type="binding site" evidence="6">
    <location>
        <position position="150"/>
    </location>
    <ligand>
        <name>dimethylallyl phosphate</name>
        <dbReference type="ChEBI" id="CHEBI:88052"/>
    </ligand>
</feature>
<evidence type="ECO:0000256" key="1">
    <source>
        <dbReference type="ARBA" id="ARBA00022602"/>
    </source>
</evidence>
<comment type="catalytic activity">
    <reaction evidence="6">
        <text>dimethylallyl phosphate + FMNH2 = prenylated FMNH2 + phosphate</text>
        <dbReference type="Rhea" id="RHEA:37743"/>
        <dbReference type="ChEBI" id="CHEBI:43474"/>
        <dbReference type="ChEBI" id="CHEBI:57618"/>
        <dbReference type="ChEBI" id="CHEBI:87467"/>
        <dbReference type="ChEBI" id="CHEBI:88052"/>
        <dbReference type="EC" id="2.5.1.129"/>
    </reaction>
</comment>
<comment type="function">
    <text evidence="6">Flavin prenyltransferase that catalyzes the synthesis of the prenylated FMN cofactor (prenyl-FMN) for 4-hydroxy-3-polyprenylbenzoic acid decarboxylase UbiD. The prenyltransferase is metal-independent and links a dimethylallyl moiety from dimethylallyl monophosphate (DMAP) to the flavin N5 and C6 atoms of FMN.</text>
</comment>
<dbReference type="GO" id="GO:0106141">
    <property type="term" value="F:flavin prenyltransferase activity"/>
    <property type="evidence" value="ECO:0007669"/>
    <property type="project" value="UniProtKB-EC"/>
</dbReference>
<name>A0A2A2H454_METBR</name>
<keyword evidence="3 6" id="KW-0288">FMN</keyword>
<evidence type="ECO:0000256" key="5">
    <source>
        <dbReference type="ARBA" id="ARBA00060793"/>
    </source>
</evidence>
<dbReference type="EMBL" id="LMVM01000033">
    <property type="protein sequence ID" value="PAV04070.1"/>
    <property type="molecule type" value="Genomic_DNA"/>
</dbReference>
<evidence type="ECO:0000313" key="9">
    <source>
        <dbReference type="Proteomes" id="UP000217784"/>
    </source>
</evidence>
<gene>
    <name evidence="6" type="primary">ubiX</name>
    <name evidence="8" type="ORF">ASJ80_03385</name>
</gene>
<organism evidence="8 9">
    <name type="scientific">Methanobacterium bryantii</name>
    <dbReference type="NCBI Taxonomy" id="2161"/>
    <lineage>
        <taxon>Archaea</taxon>
        <taxon>Methanobacteriati</taxon>
        <taxon>Methanobacteriota</taxon>
        <taxon>Methanomada group</taxon>
        <taxon>Methanobacteria</taxon>
        <taxon>Methanobacteriales</taxon>
        <taxon>Methanobacteriaceae</taxon>
        <taxon>Methanobacterium</taxon>
    </lineage>
</organism>
<feature type="binding site" evidence="6">
    <location>
        <position position="34"/>
    </location>
    <ligand>
        <name>FMN</name>
        <dbReference type="ChEBI" id="CHEBI:58210"/>
    </ligand>
</feature>
<comment type="similarity">
    <text evidence="5 6">Belongs to the UbiX/PAD1 family.</text>
</comment>
<keyword evidence="2 6" id="KW-0285">Flavoprotein</keyword>
<comment type="caution">
    <text evidence="8">The sequence shown here is derived from an EMBL/GenBank/DDBJ whole genome shotgun (WGS) entry which is preliminary data.</text>
</comment>
<accession>A0A2A2H454</accession>
<dbReference type="PANTHER" id="PTHR43374">
    <property type="entry name" value="FLAVIN PRENYLTRANSFERASE"/>
    <property type="match status" value="1"/>
</dbReference>
<dbReference type="EC" id="2.5.1.129" evidence="6"/>
<dbReference type="Gene3D" id="3.40.50.1950">
    <property type="entry name" value="Flavin prenyltransferase-like"/>
    <property type="match status" value="1"/>
</dbReference>
<evidence type="ECO:0000256" key="2">
    <source>
        <dbReference type="ARBA" id="ARBA00022630"/>
    </source>
</evidence>